<protein>
    <recommendedName>
        <fullName evidence="7">Rad21/Rec8-like protein N-terminal domain-containing protein</fullName>
    </recommendedName>
</protein>
<feature type="compositionally biased region" description="Low complexity" evidence="3">
    <location>
        <begin position="955"/>
        <end position="969"/>
    </location>
</feature>
<feature type="compositionally biased region" description="Pro residues" evidence="3">
    <location>
        <begin position="903"/>
        <end position="917"/>
    </location>
</feature>
<keyword evidence="2" id="KW-0539">Nucleus</keyword>
<evidence type="ECO:0000259" key="5">
    <source>
        <dbReference type="Pfam" id="PF04825"/>
    </source>
</evidence>
<evidence type="ECO:0000313" key="6">
    <source>
        <dbReference type="EMBL" id="CEM46206.1"/>
    </source>
</evidence>
<feature type="region of interest" description="Disordered" evidence="3">
    <location>
        <begin position="832"/>
        <end position="851"/>
    </location>
</feature>
<dbReference type="GO" id="GO:0007062">
    <property type="term" value="P:sister chromatid cohesion"/>
    <property type="evidence" value="ECO:0007669"/>
    <property type="project" value="InterPro"/>
</dbReference>
<feature type="region of interest" description="Disordered" evidence="3">
    <location>
        <begin position="589"/>
        <end position="778"/>
    </location>
</feature>
<dbReference type="GO" id="GO:0003682">
    <property type="term" value="F:chromatin binding"/>
    <property type="evidence" value="ECO:0007669"/>
    <property type="project" value="TreeGrafter"/>
</dbReference>
<feature type="compositionally biased region" description="Basic and acidic residues" evidence="3">
    <location>
        <begin position="715"/>
        <end position="745"/>
    </location>
</feature>
<organism evidence="6">
    <name type="scientific">Chromera velia CCMP2878</name>
    <dbReference type="NCBI Taxonomy" id="1169474"/>
    <lineage>
        <taxon>Eukaryota</taxon>
        <taxon>Sar</taxon>
        <taxon>Alveolata</taxon>
        <taxon>Colpodellida</taxon>
        <taxon>Chromeraceae</taxon>
        <taxon>Chromera</taxon>
    </lineage>
</organism>
<dbReference type="EMBL" id="CDMZ01003399">
    <property type="protein sequence ID" value="CEM46206.1"/>
    <property type="molecule type" value="Genomic_DNA"/>
</dbReference>
<feature type="compositionally biased region" description="Polar residues" evidence="3">
    <location>
        <begin position="668"/>
        <end position="679"/>
    </location>
</feature>
<feature type="compositionally biased region" description="Pro residues" evidence="3">
    <location>
        <begin position="1119"/>
        <end position="1131"/>
    </location>
</feature>
<dbReference type="Pfam" id="PF04825">
    <property type="entry name" value="Rad21_Rec8_N"/>
    <property type="match status" value="1"/>
</dbReference>
<accession>A0A0G4HPN9</accession>
<evidence type="ECO:0000259" key="4">
    <source>
        <dbReference type="Pfam" id="PF04824"/>
    </source>
</evidence>
<feature type="compositionally biased region" description="Polar residues" evidence="3">
    <location>
        <begin position="466"/>
        <end position="478"/>
    </location>
</feature>
<dbReference type="InterPro" id="IPR006909">
    <property type="entry name" value="Rad21/Rec8_C_eu"/>
</dbReference>
<feature type="region of interest" description="Disordered" evidence="3">
    <location>
        <begin position="71"/>
        <end position="108"/>
    </location>
</feature>
<feature type="region of interest" description="Disordered" evidence="3">
    <location>
        <begin position="325"/>
        <end position="367"/>
    </location>
</feature>
<feature type="region of interest" description="Disordered" evidence="3">
    <location>
        <begin position="871"/>
        <end position="979"/>
    </location>
</feature>
<dbReference type="PANTHER" id="PTHR12585:SF69">
    <property type="entry name" value="FI11703P"/>
    <property type="match status" value="1"/>
</dbReference>
<feature type="region of interest" description="Disordered" evidence="3">
    <location>
        <begin position="422"/>
        <end position="495"/>
    </location>
</feature>
<feature type="region of interest" description="Disordered" evidence="3">
    <location>
        <begin position="1110"/>
        <end position="1210"/>
    </location>
</feature>
<feature type="compositionally biased region" description="Pro residues" evidence="3">
    <location>
        <begin position="639"/>
        <end position="649"/>
    </location>
</feature>
<dbReference type="InterPro" id="IPR039781">
    <property type="entry name" value="Rad21/Rec8-like"/>
</dbReference>
<dbReference type="PANTHER" id="PTHR12585">
    <property type="entry name" value="SCC1 / RAD21 FAMILY MEMBER"/>
    <property type="match status" value="1"/>
</dbReference>
<feature type="compositionally biased region" description="Basic and acidic residues" evidence="3">
    <location>
        <begin position="77"/>
        <end position="86"/>
    </location>
</feature>
<feature type="compositionally biased region" description="Basic and acidic residues" evidence="3">
    <location>
        <begin position="680"/>
        <end position="704"/>
    </location>
</feature>
<evidence type="ECO:0000256" key="2">
    <source>
        <dbReference type="ARBA" id="ARBA00023242"/>
    </source>
</evidence>
<evidence type="ECO:0008006" key="7">
    <source>
        <dbReference type="Google" id="ProtNLM"/>
    </source>
</evidence>
<feature type="compositionally biased region" description="Gly residues" evidence="3">
    <location>
        <begin position="938"/>
        <end position="954"/>
    </location>
</feature>
<feature type="compositionally biased region" description="Basic and acidic residues" evidence="3">
    <location>
        <begin position="616"/>
        <end position="636"/>
    </location>
</feature>
<feature type="compositionally biased region" description="Low complexity" evidence="3">
    <location>
        <begin position="765"/>
        <end position="778"/>
    </location>
</feature>
<proteinExistence type="predicted"/>
<dbReference type="AlphaFoldDB" id="A0A0G4HPN9"/>
<dbReference type="GO" id="GO:0005634">
    <property type="term" value="C:nucleus"/>
    <property type="evidence" value="ECO:0007669"/>
    <property type="project" value="UniProtKB-SubCell"/>
</dbReference>
<evidence type="ECO:0000256" key="1">
    <source>
        <dbReference type="ARBA" id="ARBA00004123"/>
    </source>
</evidence>
<name>A0A0G4HPN9_9ALVE</name>
<dbReference type="Pfam" id="PF04824">
    <property type="entry name" value="Rad21_Rec8"/>
    <property type="match status" value="1"/>
</dbReference>
<feature type="compositionally biased region" description="Polar residues" evidence="3">
    <location>
        <begin position="352"/>
        <end position="367"/>
    </location>
</feature>
<dbReference type="GO" id="GO:0008278">
    <property type="term" value="C:cohesin complex"/>
    <property type="evidence" value="ECO:0007669"/>
    <property type="project" value="InterPro"/>
</dbReference>
<feature type="domain" description="Rad21/Rec8-like protein C-terminal eukaryotic" evidence="4">
    <location>
        <begin position="1070"/>
        <end position="1105"/>
    </location>
</feature>
<gene>
    <name evidence="6" type="ORF">Cvel_7808</name>
</gene>
<feature type="compositionally biased region" description="Basic and acidic residues" evidence="3">
    <location>
        <begin position="871"/>
        <end position="899"/>
    </location>
</feature>
<comment type="subcellular location">
    <subcellularLocation>
        <location evidence="1">Nucleus</location>
    </subcellularLocation>
</comment>
<feature type="compositionally biased region" description="Basic residues" evidence="3">
    <location>
        <begin position="1201"/>
        <end position="1210"/>
    </location>
</feature>
<feature type="compositionally biased region" description="Basic and acidic residues" evidence="3">
    <location>
        <begin position="1159"/>
        <end position="1168"/>
    </location>
</feature>
<feature type="domain" description="Rad21/Rec8-like protein N-terminal" evidence="5">
    <location>
        <begin position="2"/>
        <end position="61"/>
    </location>
</feature>
<dbReference type="VEuPathDB" id="CryptoDB:Cvel_7808"/>
<evidence type="ECO:0000256" key="3">
    <source>
        <dbReference type="SAM" id="MobiDB-lite"/>
    </source>
</evidence>
<reference evidence="6" key="1">
    <citation type="submission" date="2014-11" db="EMBL/GenBank/DDBJ databases">
        <authorList>
            <person name="Otto D Thomas"/>
            <person name="Naeem Raeece"/>
        </authorList>
    </citation>
    <scope>NUCLEOTIDE SEQUENCE</scope>
</reference>
<dbReference type="GO" id="GO:1990414">
    <property type="term" value="P:replication-born double-strand break repair via sister chromatid exchange"/>
    <property type="evidence" value="ECO:0007669"/>
    <property type="project" value="TreeGrafter"/>
</dbReference>
<sequence>MIVDADVSDYVEFLAERVTVRDVGLRKYATLVKGAVVIHSRQYEILLADVESVLQTVKRLERAPGRSSIIEGGGLWEEGKREEGGHGTRTGNQERQAGGGRSSNSNRRLPVSLADCLHQHGDPADLDIFGLEDHGGDLIDPLSQPLFFEAPSLSANADEVDGEGTLLNLVPYGGSQPGQQDSAVSSAGLLGEFLQEAAAFEREEGFETGSAAWVGEGGEPSRRAEQHSTHLRGGLEAAAGFGAFPDSLSVDMEMFGESQLGASQVSQGGFGGLSQDDLIGLSVDMDVGLEGEGGQGVAGTGRGGLEGVELDLTLVEEFAGLAEASVSQFEDSGRRGRAVEEDEAEEGDSRRPSLSMNGGMPGSSQEENLLAGGEVEDPTLQGPFGPAGPLGSSLLGFSLFRGFSEDDRERDRAGVGIQISADCLLHSPDSQKKRKRNNEEGGEGDGDGGNRFNSNGGRMAPDRSPSRASTVSSLQSSLFGPRSSRIGPRSMLASGARARARERMVFLRERDRAARGMGREGIPAALLALIDENTELEEEEVNAWRYADRQAILRPQRPPDQVPPPPRLQRLGRLYNASLSAPLYAYGGEFWDEDPDLVPEKNREDEEEQEQGGRGSVERQSDQAEDAHQQEGRETDPMQMPPDDPPQQPADPFAPFLLSDDLALPGLSQGSPHSQSLQQVEREKEKEGDVFTKAKCAEAREMAAKIRSSRRKARGQKEKEKEKQKEKEETAQQGRRERVESHEQEVGGEGEMSGVSPAGDEAARVRAPPAADDPDLLGGDVSASSFSLGGRRVVEGLGLDVGVGVNVSQVSDLVMTGGLTQEFEVDAGMSQEAFGNEGGEGRGVESQEGIEGQEGAAGIVEQILGGLSREVRVQGDGAGGREEIEMEGGKRGRGEESDRVPSPGSPSPAAAPVPPADRSPILEGVENEAPAPPSSERGMGGLGARESAGSGGSSEGRVSLGSAASSSSGHSGGSGWRSMSTVTDAEAECLQSHLCSRLVVRARELARREADGEEGGLRSSTGIVEMAGEGGGETSGGADADAEALDTAAAKYLPKVAMTFQDIAPPGKVDRETASYAFRQLLTLATCGAFEVKQGEPAGPILLKMSESTASTYASQMVPRPPSAVPSPSGSPPGANERPEGDGRDGGGSGQMGPSENAGEDRRGERARGSSQRGPSSAPAHSPPPAAPANLSNVALQRGGMRGRRGRQRS</sequence>
<dbReference type="InterPro" id="IPR006910">
    <property type="entry name" value="Rad21_Rec8_N"/>
</dbReference>